<keyword evidence="2" id="KW-1185">Reference proteome</keyword>
<dbReference type="InterPro" id="IPR008928">
    <property type="entry name" value="6-hairpin_glycosidase_sf"/>
</dbReference>
<name>A0A846RV51_9MICC</name>
<evidence type="ECO:0000313" key="1">
    <source>
        <dbReference type="EMBL" id="NJC24454.1"/>
    </source>
</evidence>
<dbReference type="SUPFAM" id="SSF48208">
    <property type="entry name" value="Six-hairpin glycosidases"/>
    <property type="match status" value="1"/>
</dbReference>
<reference evidence="1 2" key="1">
    <citation type="submission" date="2020-03" db="EMBL/GenBank/DDBJ databases">
        <title>Sequencing the genomes of 1000 actinobacteria strains.</title>
        <authorList>
            <person name="Klenk H.-P."/>
        </authorList>
    </citation>
    <scope>NUCLEOTIDE SEQUENCE [LARGE SCALE GENOMIC DNA]</scope>
    <source>
        <strain evidence="1 2">DSM 16403</strain>
    </source>
</reference>
<dbReference type="RefSeq" id="WP_167995703.1">
    <property type="nucleotide sequence ID" value="NZ_JAATJL010000001.1"/>
</dbReference>
<dbReference type="Gene3D" id="1.50.10.10">
    <property type="match status" value="1"/>
</dbReference>
<accession>A0A846RV51</accession>
<sequence length="547" mass="60357">MSTSDGSTAITIENINTSDVVYQWGDGGFAVGVLLMGRLHGISGQVVDGVQNLETTIDTVEMQAGTVATLVLRVACSQSAAPRLFEDAVGLPDERDLLAHRLALWGSEVPCLGSPDLPDATYPTVNAPTREYGTLHTFFDPDAWSAAVALAYSGIDILQRRARNIVERAIDNIRPDGLIPHHFDGSWPEYVAISGSPQPGPNLFVIEAATDIACATGDLAWLRQMWGKGIRSAAIWLLTQLDETRGLLNVVGALWVDVFRRSGFTLDTNAMAVRTFSRAAEVARVLADPLADRLEGAANSIRENIGALWAKDHFVTSRSPDWSQVDDHEDAENYLAIATGAASPEQGSRIVDHFDSALRMHPEGRGTLVSLRRYESEDCYLGNVGDSDIAMARLWWADLLARRAMGDTESFRQLFTPVRDDLVDNVWMRERYSSTGVPVRADGYHEYPDLIDFLLREGVYGLSIDMASVRIRPMRPGPFDVHWGKIRLVHSEQRVYLSLADELERSVVVYGLKANACYRSEHGVTYADQHGMLQTTIRGNLDLQLDT</sequence>
<organism evidence="1 2">
    <name type="scientific">Arthrobacter pigmenti</name>
    <dbReference type="NCBI Taxonomy" id="271432"/>
    <lineage>
        <taxon>Bacteria</taxon>
        <taxon>Bacillati</taxon>
        <taxon>Actinomycetota</taxon>
        <taxon>Actinomycetes</taxon>
        <taxon>Micrococcales</taxon>
        <taxon>Micrococcaceae</taxon>
        <taxon>Arthrobacter</taxon>
    </lineage>
</organism>
<comment type="caution">
    <text evidence="1">The sequence shown here is derived from an EMBL/GenBank/DDBJ whole genome shotgun (WGS) entry which is preliminary data.</text>
</comment>
<dbReference type="Proteomes" id="UP000547458">
    <property type="component" value="Unassembled WGS sequence"/>
</dbReference>
<dbReference type="GO" id="GO:0005975">
    <property type="term" value="P:carbohydrate metabolic process"/>
    <property type="evidence" value="ECO:0007669"/>
    <property type="project" value="InterPro"/>
</dbReference>
<gene>
    <name evidence="1" type="ORF">BJ994_003530</name>
</gene>
<protein>
    <submittedName>
        <fullName evidence="1">Uncharacterized protein</fullName>
    </submittedName>
</protein>
<dbReference type="EMBL" id="JAATJL010000001">
    <property type="protein sequence ID" value="NJC24454.1"/>
    <property type="molecule type" value="Genomic_DNA"/>
</dbReference>
<dbReference type="AlphaFoldDB" id="A0A846RV51"/>
<proteinExistence type="predicted"/>
<dbReference type="InterPro" id="IPR012341">
    <property type="entry name" value="6hp_glycosidase-like_sf"/>
</dbReference>
<evidence type="ECO:0000313" key="2">
    <source>
        <dbReference type="Proteomes" id="UP000547458"/>
    </source>
</evidence>